<dbReference type="AlphaFoldDB" id="A0A936F468"/>
<evidence type="ECO:0008006" key="4">
    <source>
        <dbReference type="Google" id="ProtNLM"/>
    </source>
</evidence>
<feature type="chain" id="PRO_5037852750" description="Outer membrane protein beta-barrel domain-containing protein" evidence="1">
    <location>
        <begin position="20"/>
        <end position="194"/>
    </location>
</feature>
<feature type="signal peptide" evidence="1">
    <location>
        <begin position="1"/>
        <end position="19"/>
    </location>
</feature>
<organism evidence="2 3">
    <name type="scientific">Candidatus Geothrix odensensis</name>
    <dbReference type="NCBI Taxonomy" id="2954440"/>
    <lineage>
        <taxon>Bacteria</taxon>
        <taxon>Pseudomonadati</taxon>
        <taxon>Acidobacteriota</taxon>
        <taxon>Holophagae</taxon>
        <taxon>Holophagales</taxon>
        <taxon>Holophagaceae</taxon>
        <taxon>Geothrix</taxon>
    </lineage>
</organism>
<protein>
    <recommendedName>
        <fullName evidence="4">Outer membrane protein beta-barrel domain-containing protein</fullName>
    </recommendedName>
</protein>
<dbReference type="EMBL" id="JADKCH010000032">
    <property type="protein sequence ID" value="MBK8573807.1"/>
    <property type="molecule type" value="Genomic_DNA"/>
</dbReference>
<evidence type="ECO:0000313" key="3">
    <source>
        <dbReference type="Proteomes" id="UP000709959"/>
    </source>
</evidence>
<keyword evidence="1" id="KW-0732">Signal</keyword>
<comment type="caution">
    <text evidence="2">The sequence shown here is derived from an EMBL/GenBank/DDBJ whole genome shotgun (WGS) entry which is preliminary data.</text>
</comment>
<sequence length="194" mass="20689">MRKIILAALVVGAPLAAQSWELGLFAGQQSYKSIDAFGGSVQPKSKTVLGARVGYSVVDLGPALFQLTAGFQPKTDATLEANGTDVGSKFQHQHMSVGAMFNFKAGVAFGAGIEYRFEKLNITDSGLSDTSYNRPWLRANVGYALPSPIVKPFFGLEVALPLTSKSFSATASDEDNMKAFAPKLQIGLYGGIRF</sequence>
<name>A0A936F468_9BACT</name>
<evidence type="ECO:0000256" key="1">
    <source>
        <dbReference type="SAM" id="SignalP"/>
    </source>
</evidence>
<proteinExistence type="predicted"/>
<accession>A0A936F468</accession>
<gene>
    <name evidence="2" type="ORF">IPN91_14590</name>
</gene>
<dbReference type="Proteomes" id="UP000709959">
    <property type="component" value="Unassembled WGS sequence"/>
</dbReference>
<evidence type="ECO:0000313" key="2">
    <source>
        <dbReference type="EMBL" id="MBK8573807.1"/>
    </source>
</evidence>
<reference evidence="2 3" key="1">
    <citation type="submission" date="2020-10" db="EMBL/GenBank/DDBJ databases">
        <title>Connecting structure to function with the recovery of over 1000 high-quality activated sludge metagenome-assembled genomes encoding full-length rRNA genes using long-read sequencing.</title>
        <authorList>
            <person name="Singleton C.M."/>
            <person name="Petriglieri F."/>
            <person name="Kristensen J.M."/>
            <person name="Kirkegaard R.H."/>
            <person name="Michaelsen T.Y."/>
            <person name="Andersen M.H."/>
            <person name="Karst S.M."/>
            <person name="Dueholm M.S."/>
            <person name="Nielsen P.H."/>
            <person name="Albertsen M."/>
        </authorList>
    </citation>
    <scope>NUCLEOTIDE SEQUENCE [LARGE SCALE GENOMIC DNA]</scope>
    <source>
        <strain evidence="2">OdNE_18-Q3-R46-58_MAXAC.008</strain>
    </source>
</reference>